<organism evidence="1 2">
    <name type="scientific">Puccinia coronata f. sp. avenae</name>
    <dbReference type="NCBI Taxonomy" id="200324"/>
    <lineage>
        <taxon>Eukaryota</taxon>
        <taxon>Fungi</taxon>
        <taxon>Dikarya</taxon>
        <taxon>Basidiomycota</taxon>
        <taxon>Pucciniomycotina</taxon>
        <taxon>Pucciniomycetes</taxon>
        <taxon>Pucciniales</taxon>
        <taxon>Pucciniaceae</taxon>
        <taxon>Puccinia</taxon>
    </lineage>
</organism>
<evidence type="ECO:0000313" key="2">
    <source>
        <dbReference type="Proteomes" id="UP000235392"/>
    </source>
</evidence>
<sequence>MGASLTRSGGRNSFARSLHSKQQACFSLHPNLWPKRKRHRLPTISLTPPDILYTPHRRLFDPPARPTFTTAMKFLTHQLLVTLVLILGPCHGSLRCQTGRCEGTLRPERCDAPCQYPEVCKTILTNAAYFHKCDTCDYTTSRYVNYQDGYCPKHAERAARDRAEREAQRGAQQ</sequence>
<proteinExistence type="predicted"/>
<comment type="caution">
    <text evidence="1">The sequence shown here is derived from an EMBL/GenBank/DDBJ whole genome shotgun (WGS) entry which is preliminary data.</text>
</comment>
<protein>
    <submittedName>
        <fullName evidence="1">Uncharacterized protein</fullName>
    </submittedName>
</protein>
<name>A0A2N5V9D4_9BASI</name>
<reference evidence="1 2" key="1">
    <citation type="submission" date="2017-11" db="EMBL/GenBank/DDBJ databases">
        <title>De novo assembly and phasing of dikaryotic genomes from two isolates of Puccinia coronata f. sp. avenae, the causal agent of oat crown rust.</title>
        <authorList>
            <person name="Miller M.E."/>
            <person name="Zhang Y."/>
            <person name="Omidvar V."/>
            <person name="Sperschneider J."/>
            <person name="Schwessinger B."/>
            <person name="Raley C."/>
            <person name="Palmer J.M."/>
            <person name="Garnica D."/>
            <person name="Upadhyaya N."/>
            <person name="Rathjen J."/>
            <person name="Taylor J.M."/>
            <person name="Park R.F."/>
            <person name="Dodds P.N."/>
            <person name="Hirsch C.D."/>
            <person name="Kianian S.F."/>
            <person name="Figueroa M."/>
        </authorList>
    </citation>
    <scope>NUCLEOTIDE SEQUENCE [LARGE SCALE GENOMIC DNA]</scope>
    <source>
        <strain evidence="1">12SD80</strain>
    </source>
</reference>
<gene>
    <name evidence="1" type="ORF">PCASD_07407</name>
</gene>
<dbReference type="EMBL" id="PGCI01000038">
    <property type="protein sequence ID" value="PLW46598.1"/>
    <property type="molecule type" value="Genomic_DNA"/>
</dbReference>
<accession>A0A2N5V9D4</accession>
<dbReference type="AlphaFoldDB" id="A0A2N5V9D4"/>
<dbReference type="Proteomes" id="UP000235392">
    <property type="component" value="Unassembled WGS sequence"/>
</dbReference>
<evidence type="ECO:0000313" key="1">
    <source>
        <dbReference type="EMBL" id="PLW46598.1"/>
    </source>
</evidence>